<dbReference type="Proteomes" id="UP000507245">
    <property type="component" value="Unassembled WGS sequence"/>
</dbReference>
<dbReference type="Pfam" id="PF00400">
    <property type="entry name" value="WD40"/>
    <property type="match status" value="3"/>
</dbReference>
<organism evidence="7 9">
    <name type="scientific">Prunus armeniaca</name>
    <name type="common">Apricot</name>
    <name type="synonym">Armeniaca vulgaris</name>
    <dbReference type="NCBI Taxonomy" id="36596"/>
    <lineage>
        <taxon>Eukaryota</taxon>
        <taxon>Viridiplantae</taxon>
        <taxon>Streptophyta</taxon>
        <taxon>Embryophyta</taxon>
        <taxon>Tracheophyta</taxon>
        <taxon>Spermatophyta</taxon>
        <taxon>Magnoliopsida</taxon>
        <taxon>eudicotyledons</taxon>
        <taxon>Gunneridae</taxon>
        <taxon>Pentapetalae</taxon>
        <taxon>rosids</taxon>
        <taxon>fabids</taxon>
        <taxon>Rosales</taxon>
        <taxon>Rosaceae</taxon>
        <taxon>Amygdaloideae</taxon>
        <taxon>Amygdaleae</taxon>
        <taxon>Prunus</taxon>
    </lineage>
</organism>
<keyword evidence="2 5" id="KW-0853">WD repeat</keyword>
<feature type="repeat" description="WD" evidence="5">
    <location>
        <begin position="70"/>
        <end position="104"/>
    </location>
</feature>
<evidence type="ECO:0000256" key="5">
    <source>
        <dbReference type="PROSITE-ProRule" id="PRU00221"/>
    </source>
</evidence>
<evidence type="ECO:0000313" key="10">
    <source>
        <dbReference type="Proteomes" id="UP000507245"/>
    </source>
</evidence>
<evidence type="ECO:0000256" key="4">
    <source>
        <dbReference type="ARBA" id="ARBA00023242"/>
    </source>
</evidence>
<dbReference type="Proteomes" id="UP000507222">
    <property type="component" value="Unassembled WGS sequence"/>
</dbReference>
<gene>
    <name evidence="7" type="ORF">CURHAP_LOCUS31689</name>
    <name evidence="8" type="ORF">ORAREDHAP_LOCUS31304</name>
</gene>
<dbReference type="PROSITE" id="PS50082">
    <property type="entry name" value="WD_REPEATS_2"/>
    <property type="match status" value="2"/>
</dbReference>
<dbReference type="FunFam" id="2.130.10.10:FF:000649">
    <property type="entry name" value="Compass component swd1"/>
    <property type="match status" value="1"/>
</dbReference>
<dbReference type="PROSITE" id="PS00678">
    <property type="entry name" value="WD_REPEATS_1"/>
    <property type="match status" value="1"/>
</dbReference>
<dbReference type="InterPro" id="IPR015943">
    <property type="entry name" value="WD40/YVTN_repeat-like_dom_sf"/>
</dbReference>
<dbReference type="FunFam" id="2.130.10.10:FF:001358">
    <property type="entry name" value="Retinoblastoma-binding-like protein E"/>
    <property type="match status" value="1"/>
</dbReference>
<reference evidence="7 9" key="2">
    <citation type="submission" date="2020-05" db="EMBL/GenBank/DDBJ databases">
        <authorList>
            <person name="Campoy J."/>
            <person name="Schneeberger K."/>
            <person name="Spophaly S."/>
        </authorList>
    </citation>
    <scope>NUCLEOTIDE SEQUENCE [LARGE SCALE GENOMIC DNA]</scope>
    <source>
        <strain evidence="7">PruArmRojPasFocal</strain>
    </source>
</reference>
<dbReference type="InterPro" id="IPR037850">
    <property type="entry name" value="RBBP5/Swd1"/>
</dbReference>
<proteinExistence type="predicted"/>
<feature type="region of interest" description="Disordered" evidence="6">
    <location>
        <begin position="459"/>
        <end position="490"/>
    </location>
</feature>
<evidence type="ECO:0000256" key="6">
    <source>
        <dbReference type="SAM" id="MobiDB-lite"/>
    </source>
</evidence>
<evidence type="ECO:0000313" key="8">
    <source>
        <dbReference type="EMBL" id="CAB4309894.1"/>
    </source>
</evidence>
<dbReference type="InterPro" id="IPR001680">
    <property type="entry name" value="WD40_rpt"/>
</dbReference>
<dbReference type="SUPFAM" id="SSF50978">
    <property type="entry name" value="WD40 repeat-like"/>
    <property type="match status" value="1"/>
</dbReference>
<dbReference type="SMART" id="SM00320">
    <property type="entry name" value="WD40"/>
    <property type="match status" value="5"/>
</dbReference>
<accession>A0A6J5UVM2</accession>
<dbReference type="Gene3D" id="2.130.10.10">
    <property type="entry name" value="YVTN repeat-like/Quinoprotein amine dehydrogenase"/>
    <property type="match status" value="2"/>
</dbReference>
<feature type="repeat" description="WD" evidence="5">
    <location>
        <begin position="26"/>
        <end position="60"/>
    </location>
</feature>
<dbReference type="EMBL" id="CAEKKB010000005">
    <property type="protein sequence ID" value="CAB4309894.1"/>
    <property type="molecule type" value="Genomic_DNA"/>
</dbReference>
<comment type="subcellular location">
    <subcellularLocation>
        <location evidence="1">Nucleus</location>
    </subcellularLocation>
</comment>
<protein>
    <submittedName>
        <fullName evidence="7">Uncharacterized protein</fullName>
    </submittedName>
</protein>
<evidence type="ECO:0000313" key="9">
    <source>
        <dbReference type="Proteomes" id="UP000507222"/>
    </source>
</evidence>
<dbReference type="PANTHER" id="PTHR44040">
    <property type="entry name" value="RETINOBLASTOMA-BINDING PROTEIN 5"/>
    <property type="match status" value="1"/>
</dbReference>
<dbReference type="AlphaFoldDB" id="A0A6J5UVM2"/>
<dbReference type="OrthoDB" id="196858at2759"/>
<keyword evidence="4" id="KW-0539">Nucleus</keyword>
<dbReference type="GO" id="GO:0048188">
    <property type="term" value="C:Set1C/COMPASS complex"/>
    <property type="evidence" value="ECO:0007669"/>
    <property type="project" value="InterPro"/>
</dbReference>
<feature type="compositionally biased region" description="Polar residues" evidence="6">
    <location>
        <begin position="459"/>
        <end position="470"/>
    </location>
</feature>
<evidence type="ECO:0000256" key="3">
    <source>
        <dbReference type="ARBA" id="ARBA00022737"/>
    </source>
</evidence>
<dbReference type="InterPro" id="IPR036322">
    <property type="entry name" value="WD40_repeat_dom_sf"/>
</dbReference>
<evidence type="ECO:0000256" key="1">
    <source>
        <dbReference type="ARBA" id="ARBA00004123"/>
    </source>
</evidence>
<evidence type="ECO:0000313" key="7">
    <source>
        <dbReference type="EMBL" id="CAB4279434.1"/>
    </source>
</evidence>
<dbReference type="InterPro" id="IPR019775">
    <property type="entry name" value="WD40_repeat_CS"/>
</dbReference>
<evidence type="ECO:0000256" key="2">
    <source>
        <dbReference type="ARBA" id="ARBA00022574"/>
    </source>
</evidence>
<keyword evidence="3" id="KW-0677">Repeat</keyword>
<dbReference type="PANTHER" id="PTHR44040:SF1">
    <property type="entry name" value="RETINOBLASTOMA-BINDING PROTEIN 5"/>
    <property type="match status" value="1"/>
</dbReference>
<keyword evidence="10" id="KW-1185">Reference proteome</keyword>
<reference evidence="10" key="1">
    <citation type="journal article" date="2020" name="Genome Biol.">
        <title>Gamete binning: chromosome-level and haplotype-resolved genome assembly enabled by high-throughput single-cell sequencing of gamete genomes.</title>
        <authorList>
            <person name="Campoy J.A."/>
            <person name="Sun H."/>
            <person name="Goel M."/>
            <person name="Jiao W.-B."/>
            <person name="Folz-Donahue K."/>
            <person name="Wang N."/>
            <person name="Rubio M."/>
            <person name="Liu C."/>
            <person name="Kukat C."/>
            <person name="Ruiz D."/>
            <person name="Huettel B."/>
            <person name="Schneeberger K."/>
        </authorList>
    </citation>
    <scope>NUCLEOTIDE SEQUENCE [LARGE SCALE GENOMIC DNA]</scope>
    <source>
        <strain evidence="10">cv. Rojo Pasion</strain>
    </source>
</reference>
<sequence>MNASIIDPLQGDFPEVIEEYLEHGVMKCIAFNRRGTLLAAGCSDGNCVIWDFETRGIAKELRDKDCVAAITSVCWSKYGHRILVSAADKSLTLWDVVSGEKITRTILQQTPLQARLHPGSSTPSLCLACPLSSAPIIVDLNSGSTTVLPVSIPDVNPGLAPSSRNKISDGTPPFSPTAACFNKYGDLVYAGNSKGEILLIDYKSVQVRAMIPVSGGSVIKNIVFSRNGQYLLTNSNDRTIRIYENLLPSKDGLKALGDLNVTHDGIDDSVEKLKAVGSKCLTLFREFQDAITKMHWKAPCFSGDGEWVIGGSASKGEHKIYIWDRAGHLVKILEGPKEALIDLVWHPVHPIVVSVSLTGLVYIWAKDYTENWSAFAPDFKELEENEEYVEREDEFDLIPETEKVKESDVNEDDEVDIVTVEKDSAFSDSDMSQEELCFLPAIPYPDVPEQQDKCIESSSKLVDSNNSGSPISEEGRPNGRANNHASSPLEDGQDSCICFSHHTQMRGCWCDTVEKKTEAFREGDGVSGVEVFNNSKMTTINVTRYDNLLHLQTWYLLQWQGQNVVMTHGPSITLLQQINVEFNQLALSGILLSLSTDGHLALFYREFQAPMNIVLFGTSIVPGRKLSLRVTCAMVLRLLGPEAYELFFSKENVRHACIFTSVAPRGQIPIWKSRFGF</sequence>
<name>A0A6J5UVM2_PRUAR</name>
<dbReference type="EMBL" id="CAEKDK010000005">
    <property type="protein sequence ID" value="CAB4279434.1"/>
    <property type="molecule type" value="Genomic_DNA"/>
</dbReference>